<feature type="compositionally biased region" description="Low complexity" evidence="1">
    <location>
        <begin position="444"/>
        <end position="461"/>
    </location>
</feature>
<proteinExistence type="predicted"/>
<feature type="region of interest" description="Disordered" evidence="1">
    <location>
        <begin position="1"/>
        <end position="27"/>
    </location>
</feature>
<feature type="compositionally biased region" description="Basic and acidic residues" evidence="1">
    <location>
        <begin position="334"/>
        <end position="358"/>
    </location>
</feature>
<feature type="region of interest" description="Disordered" evidence="1">
    <location>
        <begin position="46"/>
        <end position="84"/>
    </location>
</feature>
<feature type="compositionally biased region" description="Polar residues" evidence="1">
    <location>
        <begin position="213"/>
        <end position="223"/>
    </location>
</feature>
<reference evidence="2" key="1">
    <citation type="submission" date="2018-03" db="EMBL/GenBank/DDBJ databases">
        <title>The relapsing fever spirochete Borrelia turicatae persists in the highly oxidative environment of its soft-bodied tick vector.</title>
        <authorList>
            <person name="Bourret T.J."/>
            <person name="Boyle W.K."/>
            <person name="Valenzuela J.G."/>
            <person name="Oliveira F."/>
            <person name="Lopez J.E."/>
        </authorList>
    </citation>
    <scope>NUCLEOTIDE SEQUENCE</scope>
    <source>
        <strain evidence="2">Kansas strain/isolate</strain>
        <tissue evidence="2">Salivary glands</tissue>
    </source>
</reference>
<evidence type="ECO:0000256" key="1">
    <source>
        <dbReference type="SAM" id="MobiDB-lite"/>
    </source>
</evidence>
<name>A0A2R5L4D2_9ACAR</name>
<feature type="compositionally biased region" description="Polar residues" evidence="1">
    <location>
        <begin position="136"/>
        <end position="145"/>
    </location>
</feature>
<feature type="compositionally biased region" description="Basic and acidic residues" evidence="1">
    <location>
        <begin position="296"/>
        <end position="307"/>
    </location>
</feature>
<evidence type="ECO:0000313" key="2">
    <source>
        <dbReference type="EMBL" id="MBY04300.1"/>
    </source>
</evidence>
<accession>A0A2R5L4D2</accession>
<feature type="region of interest" description="Disordered" evidence="1">
    <location>
        <begin position="334"/>
        <end position="364"/>
    </location>
</feature>
<protein>
    <submittedName>
        <fullName evidence="2">Putative mucin 68d</fullName>
    </submittedName>
</protein>
<dbReference type="EMBL" id="GGLE01000174">
    <property type="protein sequence ID" value="MBY04300.1"/>
    <property type="molecule type" value="Transcribed_RNA"/>
</dbReference>
<feature type="compositionally biased region" description="Basic residues" evidence="1">
    <location>
        <begin position="466"/>
        <end position="477"/>
    </location>
</feature>
<feature type="compositionally biased region" description="Low complexity" evidence="1">
    <location>
        <begin position="152"/>
        <end position="162"/>
    </location>
</feature>
<feature type="region of interest" description="Disordered" evidence="1">
    <location>
        <begin position="128"/>
        <end position="312"/>
    </location>
</feature>
<feature type="compositionally biased region" description="Basic and acidic residues" evidence="1">
    <location>
        <begin position="263"/>
        <end position="288"/>
    </location>
</feature>
<feature type="region of interest" description="Disordered" evidence="1">
    <location>
        <begin position="429"/>
        <end position="483"/>
    </location>
</feature>
<sequence>MAAVAETSGLRSLESANSAVNSAIDEDDDDLETLRSVALMSMKAKRKAESQAPAETATVSQSYSRFQHAKRSTGTGKFPWNQHARPNLIVIQPVPLEGEQVQCAKTNSYGSTDPQKCADEVKLLLPQHRWCPPPSDESSSPQTATARRRVSGKFSHFESSSSDSEDSGDDDFLRSASPSSHTSNDCELKEAEANNATGAEPSQDDSHVEPIVNSCNNTDSRLTPSPVPNVVAPEDQEKTCNLRADNTETDRASVVCAETPADSPKRCKSDSQKDAKTDRSHPERRDKPPSSTRADLSPKQDAIDRLEARRRKFESNVPIQPVSRKIVLLKGSKGENCDTYKGDTGSRDKGWERDKCSPEKSPPPVLRSVLSVVRVTGDDTHRDVVLVDEGRRKRRSQGRTVEIIEDGQEPLYIGDGDRKKVPVHLRLGQVSPPCVLRKRKGLSKETSSSSKRAKSSSTSLEPLLRRKDRQRHSRRKREPAGSS</sequence>
<feature type="compositionally biased region" description="Basic and acidic residues" evidence="1">
    <location>
        <begin position="235"/>
        <end position="251"/>
    </location>
</feature>
<dbReference type="AlphaFoldDB" id="A0A2R5L4D2"/>
<organism evidence="2">
    <name type="scientific">Ornithodoros turicata</name>
    <dbReference type="NCBI Taxonomy" id="34597"/>
    <lineage>
        <taxon>Eukaryota</taxon>
        <taxon>Metazoa</taxon>
        <taxon>Ecdysozoa</taxon>
        <taxon>Arthropoda</taxon>
        <taxon>Chelicerata</taxon>
        <taxon>Arachnida</taxon>
        <taxon>Acari</taxon>
        <taxon>Parasitiformes</taxon>
        <taxon>Ixodida</taxon>
        <taxon>Ixodoidea</taxon>
        <taxon>Argasidae</taxon>
        <taxon>Ornithodorinae</taxon>
        <taxon>Ornithodoros</taxon>
    </lineage>
</organism>